<keyword evidence="8" id="KW-1185">Reference proteome</keyword>
<dbReference type="Pfam" id="PF05485">
    <property type="entry name" value="THAP"/>
    <property type="match status" value="1"/>
</dbReference>
<evidence type="ECO:0000256" key="1">
    <source>
        <dbReference type="ARBA" id="ARBA00022723"/>
    </source>
</evidence>
<keyword evidence="3" id="KW-0862">Zinc</keyword>
<evidence type="ECO:0000256" key="2">
    <source>
        <dbReference type="ARBA" id="ARBA00022771"/>
    </source>
</evidence>
<accession>A0ABR3H8D2</accession>
<feature type="domain" description="THAP-type" evidence="6">
    <location>
        <begin position="1"/>
        <end position="79"/>
    </location>
</feature>
<dbReference type="Proteomes" id="UP001549920">
    <property type="component" value="Unassembled WGS sequence"/>
</dbReference>
<dbReference type="PANTHER" id="PTHR46927">
    <property type="entry name" value="AGAP005574-PA"/>
    <property type="match status" value="1"/>
</dbReference>
<protein>
    <recommendedName>
        <fullName evidence="6">THAP-type domain-containing protein</fullName>
    </recommendedName>
</protein>
<dbReference type="SUPFAM" id="SSF57716">
    <property type="entry name" value="Glucocorticoid receptor-like (DNA-binding domain)"/>
    <property type="match status" value="1"/>
</dbReference>
<keyword evidence="2 5" id="KW-0863">Zinc-finger</keyword>
<evidence type="ECO:0000256" key="3">
    <source>
        <dbReference type="ARBA" id="ARBA00022833"/>
    </source>
</evidence>
<dbReference type="PROSITE" id="PS50950">
    <property type="entry name" value="ZF_THAP"/>
    <property type="match status" value="1"/>
</dbReference>
<proteinExistence type="predicted"/>
<evidence type="ECO:0000259" key="6">
    <source>
        <dbReference type="PROSITE" id="PS50950"/>
    </source>
</evidence>
<keyword evidence="1" id="KW-0479">Metal-binding</keyword>
<dbReference type="InterPro" id="IPR006612">
    <property type="entry name" value="THAP_Znf"/>
</dbReference>
<evidence type="ECO:0000256" key="5">
    <source>
        <dbReference type="PROSITE-ProRule" id="PRU00309"/>
    </source>
</evidence>
<evidence type="ECO:0000256" key="4">
    <source>
        <dbReference type="ARBA" id="ARBA00023125"/>
    </source>
</evidence>
<evidence type="ECO:0000313" key="8">
    <source>
        <dbReference type="Proteomes" id="UP001549920"/>
    </source>
</evidence>
<dbReference type="Gene3D" id="6.20.210.20">
    <property type="entry name" value="THAP domain"/>
    <property type="match status" value="1"/>
</dbReference>
<dbReference type="InterPro" id="IPR038441">
    <property type="entry name" value="THAP_Znf_sf"/>
</dbReference>
<evidence type="ECO:0000313" key="7">
    <source>
        <dbReference type="EMBL" id="KAL0861057.1"/>
    </source>
</evidence>
<dbReference type="SMART" id="SM00980">
    <property type="entry name" value="THAP"/>
    <property type="match status" value="1"/>
</dbReference>
<keyword evidence="4 5" id="KW-0238">DNA-binding</keyword>
<dbReference type="EMBL" id="JBEUOH010000024">
    <property type="protein sequence ID" value="KAL0861057.1"/>
    <property type="molecule type" value="Genomic_DNA"/>
</dbReference>
<organism evidence="7 8">
    <name type="scientific">Loxostege sticticalis</name>
    <name type="common">Beet webworm moth</name>
    <dbReference type="NCBI Taxonomy" id="481309"/>
    <lineage>
        <taxon>Eukaryota</taxon>
        <taxon>Metazoa</taxon>
        <taxon>Ecdysozoa</taxon>
        <taxon>Arthropoda</taxon>
        <taxon>Hexapoda</taxon>
        <taxon>Insecta</taxon>
        <taxon>Pterygota</taxon>
        <taxon>Neoptera</taxon>
        <taxon>Endopterygota</taxon>
        <taxon>Lepidoptera</taxon>
        <taxon>Glossata</taxon>
        <taxon>Ditrysia</taxon>
        <taxon>Pyraloidea</taxon>
        <taxon>Crambidae</taxon>
        <taxon>Pyraustinae</taxon>
        <taxon>Loxostege</taxon>
    </lineage>
</organism>
<dbReference type="InterPro" id="IPR052224">
    <property type="entry name" value="THAP_domain_protein"/>
</dbReference>
<name>A0ABR3H8D2_LOXSC</name>
<gene>
    <name evidence="7" type="ORF">ABMA27_009569</name>
</gene>
<sequence>MPRCCVPNCVETGGHQFPRDVKLKKLWLKAIRRLKFEPKSGARVCHNHFKESDYEKIGKYSGIENQRKILKKSAIPSIFSWNVKWSVKINKNLIKTQNESTQSKMSIC</sequence>
<reference evidence="7 8" key="1">
    <citation type="submission" date="2024-06" db="EMBL/GenBank/DDBJ databases">
        <title>A chromosome-level genome assembly of beet webworm, Loxostege sticticalis.</title>
        <authorList>
            <person name="Zhang Y."/>
        </authorList>
    </citation>
    <scope>NUCLEOTIDE SEQUENCE [LARGE SCALE GENOMIC DNA]</scope>
    <source>
        <strain evidence="7">AQ026</strain>
        <tissue evidence="7">Whole body</tissue>
    </source>
</reference>
<comment type="caution">
    <text evidence="7">The sequence shown here is derived from an EMBL/GenBank/DDBJ whole genome shotgun (WGS) entry which is preliminary data.</text>
</comment>
<dbReference type="PANTHER" id="PTHR46927:SF3">
    <property type="entry name" value="THAP-TYPE DOMAIN-CONTAINING PROTEIN"/>
    <property type="match status" value="1"/>
</dbReference>